<feature type="compositionally biased region" description="Low complexity" evidence="1">
    <location>
        <begin position="133"/>
        <end position="146"/>
    </location>
</feature>
<dbReference type="VEuPathDB" id="FungiDB:AB675_3543"/>
<dbReference type="AlphaFoldDB" id="A0A0N1HAL3"/>
<accession>A0A0N1HAL3</accession>
<comment type="caution">
    <text evidence="2">The sequence shown here is derived from an EMBL/GenBank/DDBJ whole genome shotgun (WGS) entry which is preliminary data.</text>
</comment>
<evidence type="ECO:0000313" key="2">
    <source>
        <dbReference type="EMBL" id="KPI39762.1"/>
    </source>
</evidence>
<feature type="compositionally biased region" description="Basic and acidic residues" evidence="1">
    <location>
        <begin position="52"/>
        <end position="71"/>
    </location>
</feature>
<reference evidence="2 3" key="1">
    <citation type="submission" date="2015-06" db="EMBL/GenBank/DDBJ databases">
        <title>Draft genome of the ant-associated black yeast Phialophora attae CBS 131958.</title>
        <authorList>
            <person name="Moreno L.F."/>
            <person name="Stielow B.J."/>
            <person name="de Hoog S."/>
            <person name="Vicente V.A."/>
            <person name="Weiss V.A."/>
            <person name="de Vries M."/>
            <person name="Cruz L.M."/>
            <person name="Souza E.M."/>
        </authorList>
    </citation>
    <scope>NUCLEOTIDE SEQUENCE [LARGE SCALE GENOMIC DNA]</scope>
    <source>
        <strain evidence="2 3">CBS 131958</strain>
    </source>
</reference>
<feature type="region of interest" description="Disordered" evidence="1">
    <location>
        <begin position="1"/>
        <end position="83"/>
    </location>
</feature>
<dbReference type="RefSeq" id="XP_017999725.1">
    <property type="nucleotide sequence ID" value="XM_018143602.1"/>
</dbReference>
<dbReference type="Proteomes" id="UP000038010">
    <property type="component" value="Unassembled WGS sequence"/>
</dbReference>
<evidence type="ECO:0000256" key="1">
    <source>
        <dbReference type="SAM" id="MobiDB-lite"/>
    </source>
</evidence>
<dbReference type="GeneID" id="28735482"/>
<organism evidence="2 3">
    <name type="scientific">Cyphellophora attinorum</name>
    <dbReference type="NCBI Taxonomy" id="1664694"/>
    <lineage>
        <taxon>Eukaryota</taxon>
        <taxon>Fungi</taxon>
        <taxon>Dikarya</taxon>
        <taxon>Ascomycota</taxon>
        <taxon>Pezizomycotina</taxon>
        <taxon>Eurotiomycetes</taxon>
        <taxon>Chaetothyriomycetidae</taxon>
        <taxon>Chaetothyriales</taxon>
        <taxon>Cyphellophoraceae</taxon>
        <taxon>Cyphellophora</taxon>
    </lineage>
</organism>
<proteinExistence type="predicted"/>
<gene>
    <name evidence="2" type="ORF">AB675_3543</name>
</gene>
<dbReference type="OrthoDB" id="1681166at2759"/>
<protein>
    <submittedName>
        <fullName evidence="2">Uncharacterized protein</fullName>
    </submittedName>
</protein>
<sequence length="306" mass="33066">MSAPRNTPNAPINVPSHSSSPSKSSLRRVSGGAQQRSLLPSPHFDEPVISASHDRSPEREDAIEEDSRYGAEEATQQRATPFQPFFTLIEDTSTREHFHPTVHYIFADDEADIVTEAALRSLDTNRPRDSEDSATASAASQPTAQRPAREEDEARPYFPAARSDVKEHYIVLDVQPVAQAPVSSPQLGPAEASTSASASANVSNNSSTNPLSPPPYEVANAYSTSADWQVLRSSISQAPTLGENTAAEEGLMLRIEGRGNTPTESAPGAVESIEEMIERFERGLEDVRLVLEAGSRETAVADERDS</sequence>
<feature type="region of interest" description="Disordered" evidence="1">
    <location>
        <begin position="122"/>
        <end position="156"/>
    </location>
</feature>
<feature type="compositionally biased region" description="Polar residues" evidence="1">
    <location>
        <begin position="1"/>
        <end position="10"/>
    </location>
</feature>
<keyword evidence="3" id="KW-1185">Reference proteome</keyword>
<name>A0A0N1HAL3_9EURO</name>
<feature type="compositionally biased region" description="Low complexity" evidence="1">
    <location>
        <begin position="14"/>
        <end position="30"/>
    </location>
</feature>
<dbReference type="EMBL" id="LFJN01000014">
    <property type="protein sequence ID" value="KPI39762.1"/>
    <property type="molecule type" value="Genomic_DNA"/>
</dbReference>
<feature type="compositionally biased region" description="Low complexity" evidence="1">
    <location>
        <begin position="192"/>
        <end position="210"/>
    </location>
</feature>
<evidence type="ECO:0000313" key="3">
    <source>
        <dbReference type="Proteomes" id="UP000038010"/>
    </source>
</evidence>
<dbReference type="STRING" id="1664694.A0A0N1HAL3"/>
<feature type="region of interest" description="Disordered" evidence="1">
    <location>
        <begin position="181"/>
        <end position="218"/>
    </location>
</feature>